<name>A0A644TVB0_9ZZZZ</name>
<proteinExistence type="predicted"/>
<comment type="caution">
    <text evidence="1">The sequence shown here is derived from an EMBL/GenBank/DDBJ whole genome shotgun (WGS) entry which is preliminary data.</text>
</comment>
<protein>
    <submittedName>
        <fullName evidence="1">Uncharacterized protein</fullName>
    </submittedName>
</protein>
<dbReference type="AlphaFoldDB" id="A0A644TVB0"/>
<gene>
    <name evidence="1" type="ORF">SDC9_16602</name>
</gene>
<dbReference type="Gene3D" id="3.30.70.260">
    <property type="match status" value="1"/>
</dbReference>
<organism evidence="1">
    <name type="scientific">bioreactor metagenome</name>
    <dbReference type="NCBI Taxonomy" id="1076179"/>
    <lineage>
        <taxon>unclassified sequences</taxon>
        <taxon>metagenomes</taxon>
        <taxon>ecological metagenomes</taxon>
    </lineage>
</organism>
<dbReference type="EMBL" id="VSSQ01000055">
    <property type="protein sequence ID" value="MPL70840.1"/>
    <property type="molecule type" value="Genomic_DNA"/>
</dbReference>
<reference evidence="1" key="1">
    <citation type="submission" date="2019-08" db="EMBL/GenBank/DDBJ databases">
        <authorList>
            <person name="Kucharzyk K."/>
            <person name="Murdoch R.W."/>
            <person name="Higgins S."/>
            <person name="Loffler F."/>
        </authorList>
    </citation>
    <scope>NUCLEOTIDE SEQUENCE</scope>
</reference>
<evidence type="ECO:0000313" key="1">
    <source>
        <dbReference type="EMBL" id="MPL70840.1"/>
    </source>
</evidence>
<accession>A0A644TVB0</accession>
<sequence length="98" mass="10593">MEDQAPSCSGPFGGATVNYPVQFDLRIIYLKAEVPADLEARLRDLLKTLEVPCSLIQGVAKPEGRYGRMGARVRVDSALIMKKLYAAVAAIPGVKAVF</sequence>